<dbReference type="InterPro" id="IPR011322">
    <property type="entry name" value="N-reg_PII-like_a/b"/>
</dbReference>
<dbReference type="SUPFAM" id="SSF54913">
    <property type="entry name" value="GlnB-like"/>
    <property type="match status" value="1"/>
</dbReference>
<dbReference type="Pfam" id="PF03091">
    <property type="entry name" value="CutA1"/>
    <property type="match status" value="1"/>
</dbReference>
<accession>A0A7C5LWE2</accession>
<organism evidence="2">
    <name type="scientific">Hellea balneolensis</name>
    <dbReference type="NCBI Taxonomy" id="287478"/>
    <lineage>
        <taxon>Bacteria</taxon>
        <taxon>Pseudomonadati</taxon>
        <taxon>Pseudomonadota</taxon>
        <taxon>Alphaproteobacteria</taxon>
        <taxon>Maricaulales</taxon>
        <taxon>Robiginitomaculaceae</taxon>
        <taxon>Hellea</taxon>
    </lineage>
</organism>
<dbReference type="Gene3D" id="3.30.70.120">
    <property type="match status" value="1"/>
</dbReference>
<dbReference type="InterPro" id="IPR015867">
    <property type="entry name" value="N-reg_PII/ATP_PRibTrfase_C"/>
</dbReference>
<reference evidence="2" key="1">
    <citation type="journal article" date="2020" name="mSystems">
        <title>Genome- and Community-Level Interaction Insights into Carbon Utilization and Element Cycling Functions of Hydrothermarchaeota in Hydrothermal Sediment.</title>
        <authorList>
            <person name="Zhou Z."/>
            <person name="Liu Y."/>
            <person name="Xu W."/>
            <person name="Pan J."/>
            <person name="Luo Z.H."/>
            <person name="Li M."/>
        </authorList>
    </citation>
    <scope>NUCLEOTIDE SEQUENCE [LARGE SCALE GENOMIC DNA]</scope>
    <source>
        <strain evidence="2">HyVt-485</strain>
    </source>
</reference>
<dbReference type="PANTHER" id="PTHR23419:SF8">
    <property type="entry name" value="FI09726P"/>
    <property type="match status" value="1"/>
</dbReference>
<name>A0A7C5LWE2_9PROT</name>
<comment type="similarity">
    <text evidence="1">Belongs to the CutA family.</text>
</comment>
<dbReference type="AlphaFoldDB" id="A0A7C5LWE2"/>
<dbReference type="GO" id="GO:0010038">
    <property type="term" value="P:response to metal ion"/>
    <property type="evidence" value="ECO:0007669"/>
    <property type="project" value="InterPro"/>
</dbReference>
<protein>
    <submittedName>
        <fullName evidence="2">Divalent-cation tolerance protein CutA</fullName>
    </submittedName>
</protein>
<sequence length="128" mass="14737">MCHRLSITDDYGRTGRYCFVLAVTIFVVETTVDTYEQAQKIAHAVVNARLAACVQMHKIESVYHWQGRIEQADEYILRMKTPAKLVGPAMNLIGEHHNYDTPEIIAYPLKRVNPDYRTWVLNECRPAS</sequence>
<dbReference type="EMBL" id="DRMJ01000144">
    <property type="protein sequence ID" value="HHL42556.1"/>
    <property type="molecule type" value="Genomic_DNA"/>
</dbReference>
<evidence type="ECO:0000256" key="1">
    <source>
        <dbReference type="ARBA" id="ARBA00010169"/>
    </source>
</evidence>
<evidence type="ECO:0000313" key="2">
    <source>
        <dbReference type="EMBL" id="HHL42556.1"/>
    </source>
</evidence>
<dbReference type="GO" id="GO:0005507">
    <property type="term" value="F:copper ion binding"/>
    <property type="evidence" value="ECO:0007669"/>
    <property type="project" value="TreeGrafter"/>
</dbReference>
<dbReference type="Proteomes" id="UP000885830">
    <property type="component" value="Unassembled WGS sequence"/>
</dbReference>
<comment type="caution">
    <text evidence="2">The sequence shown here is derived from an EMBL/GenBank/DDBJ whole genome shotgun (WGS) entry which is preliminary data.</text>
</comment>
<dbReference type="InterPro" id="IPR004323">
    <property type="entry name" value="Ion_tolerance_CutA"/>
</dbReference>
<proteinExistence type="inferred from homology"/>
<gene>
    <name evidence="2" type="ORF">ENJ42_02965</name>
</gene>
<dbReference type="PANTHER" id="PTHR23419">
    <property type="entry name" value="DIVALENT CATION TOLERANCE CUTA-RELATED"/>
    <property type="match status" value="1"/>
</dbReference>